<keyword evidence="2" id="KW-1185">Reference proteome</keyword>
<dbReference type="STRING" id="578942.SAMN05216289_11321"/>
<dbReference type="RefSeq" id="WP_092407691.1">
    <property type="nucleotide sequence ID" value="NZ_FOVF01000013.1"/>
</dbReference>
<name>A0A1I4XYX5_9GAMM</name>
<proteinExistence type="predicted"/>
<accession>A0A1I4XYX5</accession>
<dbReference type="EMBL" id="FOVF01000013">
    <property type="protein sequence ID" value="SFN30593.1"/>
    <property type="molecule type" value="Genomic_DNA"/>
</dbReference>
<dbReference type="OrthoDB" id="6197110at2"/>
<evidence type="ECO:0000313" key="2">
    <source>
        <dbReference type="Proteomes" id="UP000198575"/>
    </source>
</evidence>
<dbReference type="AlphaFoldDB" id="A0A1I4XYX5"/>
<organism evidence="1 2">
    <name type="scientific">Dokdonella immobilis</name>
    <dbReference type="NCBI Taxonomy" id="578942"/>
    <lineage>
        <taxon>Bacteria</taxon>
        <taxon>Pseudomonadati</taxon>
        <taxon>Pseudomonadota</taxon>
        <taxon>Gammaproteobacteria</taxon>
        <taxon>Lysobacterales</taxon>
        <taxon>Rhodanobacteraceae</taxon>
        <taxon>Dokdonella</taxon>
    </lineage>
</organism>
<evidence type="ECO:0000313" key="1">
    <source>
        <dbReference type="EMBL" id="SFN30593.1"/>
    </source>
</evidence>
<dbReference type="Proteomes" id="UP000198575">
    <property type="component" value="Unassembled WGS sequence"/>
</dbReference>
<gene>
    <name evidence="1" type="ORF">SAMN05216289_11321</name>
</gene>
<sequence>MQTGELFDSAEILPGSLRDFIAITEVDHADLLVANLFKRKFGHPPPAYPRHLVAFYRDPMGGLHLAGYSHMMPFGDVYLSGGSCTNGETARLMSPGERDALRSAGGLWFHLLKYAFRKYADCCDAFFGHCGDPRALEVALAAGFVQTEHEHVIVHWHKPLHPNIRRALLAKVHALGAF</sequence>
<protein>
    <submittedName>
        <fullName evidence="1">Uncharacterized protein</fullName>
    </submittedName>
</protein>
<reference evidence="1 2" key="1">
    <citation type="submission" date="2016-10" db="EMBL/GenBank/DDBJ databases">
        <authorList>
            <person name="de Groot N.N."/>
        </authorList>
    </citation>
    <scope>NUCLEOTIDE SEQUENCE [LARGE SCALE GENOMIC DNA]</scope>
    <source>
        <strain evidence="1 2">CGMCC 1.7659</strain>
    </source>
</reference>